<dbReference type="OMA" id="VICGCSC"/>
<keyword evidence="1" id="KW-0472">Membrane</keyword>
<reference evidence="2" key="3">
    <citation type="submission" date="2025-09" db="UniProtKB">
        <authorList>
            <consortium name="Ensembl"/>
        </authorList>
    </citation>
    <scope>IDENTIFICATION</scope>
</reference>
<dbReference type="AlphaFoldDB" id="A0A3B4DUN9"/>
<reference evidence="2 3" key="1">
    <citation type="submission" date="2020-10" db="EMBL/GenBank/DDBJ databases">
        <title>Pygocentrus nattereri (red-bellied piranha) genome, fPygNat1, primary haplotype.</title>
        <authorList>
            <person name="Myers G."/>
            <person name="Meyer A."/>
            <person name="Karagic N."/>
            <person name="Pippel M."/>
            <person name="Winkler S."/>
            <person name="Tracey A."/>
            <person name="Wood J."/>
            <person name="Formenti G."/>
            <person name="Howe K."/>
            <person name="Fedrigo O."/>
            <person name="Jarvis E.D."/>
        </authorList>
    </citation>
    <scope>NUCLEOTIDE SEQUENCE [LARGE SCALE GENOMIC DNA]</scope>
</reference>
<protein>
    <submittedName>
        <fullName evidence="2">Uncharacterized protein</fullName>
    </submittedName>
</protein>
<evidence type="ECO:0000313" key="2">
    <source>
        <dbReference type="Ensembl" id="ENSPNAP00000028102.2"/>
    </source>
</evidence>
<keyword evidence="1" id="KW-0812">Transmembrane</keyword>
<accession>A0A3B4DUN9</accession>
<proteinExistence type="predicted"/>
<reference evidence="2" key="2">
    <citation type="submission" date="2025-08" db="UniProtKB">
        <authorList>
            <consortium name="Ensembl"/>
        </authorList>
    </citation>
    <scope>IDENTIFICATION</scope>
</reference>
<sequence>MSTELNHSQDVECSLMASSGGQHRDYRKLAIGSIICGLSCLGIIFLVHYIKERLSNTRVAKMKLLLYQISPFHLKWCRIYIRRLSQNLRWN</sequence>
<feature type="transmembrane region" description="Helical" evidence="1">
    <location>
        <begin position="29"/>
        <end position="50"/>
    </location>
</feature>
<evidence type="ECO:0000256" key="1">
    <source>
        <dbReference type="SAM" id="Phobius"/>
    </source>
</evidence>
<keyword evidence="1" id="KW-1133">Transmembrane helix</keyword>
<keyword evidence="3" id="KW-1185">Reference proteome</keyword>
<name>A0A3B4DUN9_PYGNA</name>
<dbReference type="Proteomes" id="UP001501920">
    <property type="component" value="Chromosome 14"/>
</dbReference>
<evidence type="ECO:0000313" key="3">
    <source>
        <dbReference type="Proteomes" id="UP001501920"/>
    </source>
</evidence>
<dbReference type="Ensembl" id="ENSPNAT00000000820.2">
    <property type="protein sequence ID" value="ENSPNAP00000028102.2"/>
    <property type="gene ID" value="ENSPNAG00000013690.2"/>
</dbReference>
<organism evidence="2 3">
    <name type="scientific">Pygocentrus nattereri</name>
    <name type="common">Red-bellied piranha</name>
    <dbReference type="NCBI Taxonomy" id="42514"/>
    <lineage>
        <taxon>Eukaryota</taxon>
        <taxon>Metazoa</taxon>
        <taxon>Chordata</taxon>
        <taxon>Craniata</taxon>
        <taxon>Vertebrata</taxon>
        <taxon>Euteleostomi</taxon>
        <taxon>Actinopterygii</taxon>
        <taxon>Neopterygii</taxon>
        <taxon>Teleostei</taxon>
        <taxon>Ostariophysi</taxon>
        <taxon>Characiformes</taxon>
        <taxon>Characoidei</taxon>
        <taxon>Pygocentrus</taxon>
    </lineage>
</organism>